<name>A0ABM0LX66_SACKO</name>
<evidence type="ECO:0000313" key="8">
    <source>
        <dbReference type="RefSeq" id="XP_006812357.1"/>
    </source>
</evidence>
<dbReference type="GeneID" id="102805104"/>
<keyword evidence="7" id="KW-1185">Reference proteome</keyword>
<evidence type="ECO:0000256" key="6">
    <source>
        <dbReference type="RuleBase" id="RU368066"/>
    </source>
</evidence>
<comment type="function">
    <text evidence="6">Choline transporter.</text>
</comment>
<evidence type="ECO:0000256" key="2">
    <source>
        <dbReference type="ARBA" id="ARBA00007168"/>
    </source>
</evidence>
<gene>
    <name evidence="8" type="primary">LOC102805104</name>
</gene>
<organism evidence="7 8">
    <name type="scientific">Saccoglossus kowalevskii</name>
    <name type="common">Acorn worm</name>
    <dbReference type="NCBI Taxonomy" id="10224"/>
    <lineage>
        <taxon>Eukaryota</taxon>
        <taxon>Metazoa</taxon>
        <taxon>Hemichordata</taxon>
        <taxon>Enteropneusta</taxon>
        <taxon>Harrimaniidae</taxon>
        <taxon>Saccoglossus</taxon>
    </lineage>
</organism>
<protein>
    <recommendedName>
        <fullName evidence="6">Choline transporter-like protein</fullName>
    </recommendedName>
</protein>
<dbReference type="Pfam" id="PF04515">
    <property type="entry name" value="Choline_transpo"/>
    <property type="match status" value="1"/>
</dbReference>
<feature type="non-terminal residue" evidence="8">
    <location>
        <position position="1"/>
    </location>
</feature>
<comment type="caution">
    <text evidence="6">Lacks conserved residue(s) required for the propagation of feature annotation.</text>
</comment>
<dbReference type="InterPro" id="IPR007603">
    <property type="entry name" value="Choline_transptr-like"/>
</dbReference>
<dbReference type="RefSeq" id="XP_006812357.1">
    <property type="nucleotide sequence ID" value="XM_006812294.1"/>
</dbReference>
<sequence length="104" mass="11533">IILSVITLIMVLLLIFLCNRIRIAIALIKEGSRAVSTMMFTLIWPVIPFFLEVIIFVVWAIMAVYLATSGQPVYMVGEVPNNYNGSAFTNGTECDPEVSSNLFS</sequence>
<evidence type="ECO:0000256" key="1">
    <source>
        <dbReference type="ARBA" id="ARBA00004141"/>
    </source>
</evidence>
<reference evidence="8" key="1">
    <citation type="submission" date="2025-08" db="UniProtKB">
        <authorList>
            <consortium name="RefSeq"/>
        </authorList>
    </citation>
    <scope>IDENTIFICATION</scope>
    <source>
        <tissue evidence="8">Testes</tissue>
    </source>
</reference>
<keyword evidence="5 6" id="KW-0472">Membrane</keyword>
<comment type="similarity">
    <text evidence="2 6">Belongs to the CTL (choline transporter-like) family.</text>
</comment>
<evidence type="ECO:0000313" key="7">
    <source>
        <dbReference type="Proteomes" id="UP000694865"/>
    </source>
</evidence>
<comment type="subcellular location">
    <subcellularLocation>
        <location evidence="6">Cell membrane</location>
        <topology evidence="6">Multi-pass membrane protein</topology>
    </subcellularLocation>
    <subcellularLocation>
        <location evidence="1">Membrane</location>
        <topology evidence="1">Multi-pass membrane protein</topology>
    </subcellularLocation>
</comment>
<feature type="transmembrane region" description="Helical" evidence="6">
    <location>
        <begin position="42"/>
        <end position="67"/>
    </location>
</feature>
<keyword evidence="3 6" id="KW-0812">Transmembrane</keyword>
<evidence type="ECO:0000256" key="3">
    <source>
        <dbReference type="ARBA" id="ARBA00022692"/>
    </source>
</evidence>
<evidence type="ECO:0000256" key="5">
    <source>
        <dbReference type="ARBA" id="ARBA00023136"/>
    </source>
</evidence>
<dbReference type="Proteomes" id="UP000694865">
    <property type="component" value="Unplaced"/>
</dbReference>
<proteinExistence type="inferred from homology"/>
<evidence type="ECO:0000256" key="4">
    <source>
        <dbReference type="ARBA" id="ARBA00022989"/>
    </source>
</evidence>
<keyword evidence="4 6" id="KW-1133">Transmembrane helix</keyword>
<accession>A0ABM0LX66</accession>